<evidence type="ECO:0000259" key="4">
    <source>
        <dbReference type="Pfam" id="PF24036"/>
    </source>
</evidence>
<evidence type="ECO:0000313" key="6">
    <source>
        <dbReference type="Proteomes" id="UP001321047"/>
    </source>
</evidence>
<dbReference type="InterPro" id="IPR055769">
    <property type="entry name" value="DUF7345"/>
</dbReference>
<feature type="domain" description="DUF7345" evidence="4">
    <location>
        <begin position="85"/>
        <end position="213"/>
    </location>
</feature>
<dbReference type="InterPro" id="IPR055767">
    <property type="entry name" value="DUF7343"/>
</dbReference>
<feature type="transmembrane region" description="Helical" evidence="2">
    <location>
        <begin position="279"/>
        <end position="297"/>
    </location>
</feature>
<keyword evidence="6" id="KW-1185">Reference proteome</keyword>
<evidence type="ECO:0000256" key="1">
    <source>
        <dbReference type="SAM" id="MobiDB-lite"/>
    </source>
</evidence>
<proteinExistence type="predicted"/>
<keyword evidence="2" id="KW-0472">Membrane</keyword>
<dbReference type="Pfam" id="PF24036">
    <property type="entry name" value="DUF7345"/>
    <property type="match status" value="1"/>
</dbReference>
<sequence length="410" mass="44434">MHRPALTIGTIVIFITFGLLVASGPMLAADGTGAGVDASLGDTGVVDESNDRLDSTATFESPTDRHHLESRTYLTTREFDTTTYTITVHSNGDATWTFRHERILSSSDEESQFEAFAEEFEDEETELYTDFVNQAEALTELGSDVTDREMAATDFNRSATIEQRFNTRGVVEMSFTWEGFAVVSDDEIIVGDVFDGGYYITSEQTLVVEADDDLTFTSVQPEGQVTGASLEDSNSITWSGSKQFLDGQPRVVLERDTPSESGGTLSTLGETVGNGASSWLLGAILVVLIAAVSVGIYRYRQGSSTATETESEEEAVAESSDGAQTGAADPITDAELLSDEDRVVSLIRENGGRMKQVNIVDETGWSKSKVSMLLSEMESEGTISKLRVGRENIISLDGFEPEAARSPFEE</sequence>
<dbReference type="Proteomes" id="UP001321047">
    <property type="component" value="Unassembled WGS sequence"/>
</dbReference>
<dbReference type="EMBL" id="JAOPJZ010000005">
    <property type="protein sequence ID" value="MCU4752080.1"/>
    <property type="molecule type" value="Genomic_DNA"/>
</dbReference>
<keyword evidence="2" id="KW-1133">Transmembrane helix</keyword>
<evidence type="ECO:0000256" key="2">
    <source>
        <dbReference type="SAM" id="Phobius"/>
    </source>
</evidence>
<feature type="region of interest" description="Disordered" evidence="1">
    <location>
        <begin position="303"/>
        <end position="328"/>
    </location>
</feature>
<feature type="domain" description="DUF7343" evidence="3">
    <location>
        <begin position="336"/>
        <end position="396"/>
    </location>
</feature>
<name>A0AAP3E6L0_9EURY</name>
<evidence type="ECO:0000259" key="3">
    <source>
        <dbReference type="Pfam" id="PF24034"/>
    </source>
</evidence>
<accession>A0AAP3E6L0</accession>
<evidence type="ECO:0000313" key="5">
    <source>
        <dbReference type="EMBL" id="MCU4752080.1"/>
    </source>
</evidence>
<reference evidence="5 6" key="1">
    <citation type="submission" date="2022-09" db="EMBL/GenBank/DDBJ databases">
        <title>Enrichment on poylsaccharides allowed isolation of novel metabolic and taxonomic groups of Haloarchaea.</title>
        <authorList>
            <person name="Sorokin D.Y."/>
            <person name="Elcheninov A.G."/>
            <person name="Khizhniak T.V."/>
            <person name="Kolganova T.V."/>
            <person name="Kublanov I.V."/>
        </authorList>
    </citation>
    <scope>NUCLEOTIDE SEQUENCE [LARGE SCALE GENOMIC DNA]</scope>
    <source>
        <strain evidence="5 6">AArc-curdl1</strain>
    </source>
</reference>
<organism evidence="5 6">
    <name type="scientific">Natronosalvus hydrolyticus</name>
    <dbReference type="NCBI Taxonomy" id="2979988"/>
    <lineage>
        <taxon>Archaea</taxon>
        <taxon>Methanobacteriati</taxon>
        <taxon>Methanobacteriota</taxon>
        <taxon>Stenosarchaea group</taxon>
        <taxon>Halobacteria</taxon>
        <taxon>Halobacteriales</taxon>
        <taxon>Natrialbaceae</taxon>
        <taxon>Natronosalvus</taxon>
    </lineage>
</organism>
<comment type="caution">
    <text evidence="5">The sequence shown here is derived from an EMBL/GenBank/DDBJ whole genome shotgun (WGS) entry which is preliminary data.</text>
</comment>
<keyword evidence="2" id="KW-0812">Transmembrane</keyword>
<dbReference type="Pfam" id="PF24034">
    <property type="entry name" value="DUF7343"/>
    <property type="match status" value="1"/>
</dbReference>
<dbReference type="AlphaFoldDB" id="A0AAP3E6L0"/>
<evidence type="ECO:0008006" key="7">
    <source>
        <dbReference type="Google" id="ProtNLM"/>
    </source>
</evidence>
<protein>
    <recommendedName>
        <fullName evidence="7">HTH iclR-type domain-containing protein</fullName>
    </recommendedName>
</protein>
<gene>
    <name evidence="5" type="ORF">OB919_08800</name>
</gene>
<dbReference type="RefSeq" id="WP_342808421.1">
    <property type="nucleotide sequence ID" value="NZ_JAOPJZ010000005.1"/>
</dbReference>
<dbReference type="SUPFAM" id="SSF46785">
    <property type="entry name" value="Winged helix' DNA-binding domain"/>
    <property type="match status" value="1"/>
</dbReference>
<dbReference type="InterPro" id="IPR036390">
    <property type="entry name" value="WH_DNA-bd_sf"/>
</dbReference>